<dbReference type="Gene3D" id="3.40.30.10">
    <property type="entry name" value="Glutaredoxin"/>
    <property type="match status" value="1"/>
</dbReference>
<comment type="caution">
    <text evidence="15">The sequence shown here is derived from an EMBL/GenBank/DDBJ whole genome shotgun (WGS) entry which is preliminary data.</text>
</comment>
<comment type="catalytic activity">
    <reaction evidence="12">
        <text>a hydroperoxide + [thioredoxin]-dithiol = an alcohol + [thioredoxin]-disulfide + H2O</text>
        <dbReference type="Rhea" id="RHEA:62620"/>
        <dbReference type="Rhea" id="RHEA-COMP:10698"/>
        <dbReference type="Rhea" id="RHEA-COMP:10700"/>
        <dbReference type="ChEBI" id="CHEBI:15377"/>
        <dbReference type="ChEBI" id="CHEBI:29950"/>
        <dbReference type="ChEBI" id="CHEBI:30879"/>
        <dbReference type="ChEBI" id="CHEBI:35924"/>
        <dbReference type="ChEBI" id="CHEBI:50058"/>
        <dbReference type="EC" id="1.11.1.24"/>
    </reaction>
</comment>
<evidence type="ECO:0000256" key="8">
    <source>
        <dbReference type="ARBA" id="ARBA00023284"/>
    </source>
</evidence>
<evidence type="ECO:0000256" key="4">
    <source>
        <dbReference type="ARBA" id="ARBA00022559"/>
    </source>
</evidence>
<dbReference type="Proteomes" id="UP000664277">
    <property type="component" value="Unassembled WGS sequence"/>
</dbReference>
<comment type="subunit">
    <text evidence="2">Monomer.</text>
</comment>
<evidence type="ECO:0000256" key="10">
    <source>
        <dbReference type="ARBA" id="ARBA00038489"/>
    </source>
</evidence>
<keyword evidence="4" id="KW-0575">Peroxidase</keyword>
<protein>
    <recommendedName>
        <fullName evidence="3">thioredoxin-dependent peroxiredoxin</fullName>
        <ecNumber evidence="3">1.11.1.24</ecNumber>
    </recommendedName>
    <alternativeName>
        <fullName evidence="11">Bacterioferritin comigratory protein</fullName>
    </alternativeName>
    <alternativeName>
        <fullName evidence="9">Thioredoxin peroxidase</fullName>
    </alternativeName>
</protein>
<evidence type="ECO:0000256" key="1">
    <source>
        <dbReference type="ARBA" id="ARBA00003330"/>
    </source>
</evidence>
<reference evidence="15" key="1">
    <citation type="submission" date="2021-02" db="EMBL/GenBank/DDBJ databases">
        <title>Genome-Resolved Metagenomics of a Microbial Community Performing Photosynthetic Biological Nutrient Removal.</title>
        <authorList>
            <person name="Mcdaniel E.A."/>
        </authorList>
    </citation>
    <scope>NUCLEOTIDE SEQUENCE</scope>
    <source>
        <strain evidence="15">UWPOB_OBS1</strain>
    </source>
</reference>
<keyword evidence="5" id="KW-0049">Antioxidant</keyword>
<dbReference type="InterPro" id="IPR036249">
    <property type="entry name" value="Thioredoxin-like_sf"/>
</dbReference>
<sequence length="146" mass="16031">MLNETAPPFTLDATSGEKVVLSQLLGSFVVLIFYPANDTPTCNSQLAEMSMNTPEFLKLGAFVYGVNTASIAKSGEYCTRKRLNFPILHDNGGTVAKQYKAFTSWIGLNRRTVVVVDPQGRICFYEKGKPSAEKIIKCIEAHHAAL</sequence>
<dbReference type="GO" id="GO:0008379">
    <property type="term" value="F:thioredoxin peroxidase activity"/>
    <property type="evidence" value="ECO:0007669"/>
    <property type="project" value="TreeGrafter"/>
</dbReference>
<dbReference type="InterPro" id="IPR050924">
    <property type="entry name" value="Peroxiredoxin_BCP/PrxQ"/>
</dbReference>
<evidence type="ECO:0000313" key="16">
    <source>
        <dbReference type="Proteomes" id="UP000664277"/>
    </source>
</evidence>
<name>A0A8J7TLV7_9BACT</name>
<evidence type="ECO:0000256" key="12">
    <source>
        <dbReference type="ARBA" id="ARBA00049091"/>
    </source>
</evidence>
<dbReference type="EC" id="1.11.1.24" evidence="3"/>
<evidence type="ECO:0000256" key="11">
    <source>
        <dbReference type="ARBA" id="ARBA00041373"/>
    </source>
</evidence>
<evidence type="ECO:0000256" key="7">
    <source>
        <dbReference type="ARBA" id="ARBA00023157"/>
    </source>
</evidence>
<dbReference type="GO" id="GO:0034599">
    <property type="term" value="P:cellular response to oxidative stress"/>
    <property type="evidence" value="ECO:0007669"/>
    <property type="project" value="TreeGrafter"/>
</dbReference>
<evidence type="ECO:0000256" key="13">
    <source>
        <dbReference type="PIRSR" id="PIRSR000239-1"/>
    </source>
</evidence>
<evidence type="ECO:0000256" key="5">
    <source>
        <dbReference type="ARBA" id="ARBA00022862"/>
    </source>
</evidence>
<dbReference type="InterPro" id="IPR013766">
    <property type="entry name" value="Thioredoxin_domain"/>
</dbReference>
<evidence type="ECO:0000259" key="14">
    <source>
        <dbReference type="PROSITE" id="PS51352"/>
    </source>
</evidence>
<evidence type="ECO:0000256" key="2">
    <source>
        <dbReference type="ARBA" id="ARBA00011245"/>
    </source>
</evidence>
<organism evidence="15 16">
    <name type="scientific">Candidatus Obscuribacter phosphatis</name>
    <dbReference type="NCBI Taxonomy" id="1906157"/>
    <lineage>
        <taxon>Bacteria</taxon>
        <taxon>Bacillati</taxon>
        <taxon>Candidatus Melainabacteria</taxon>
        <taxon>Candidatus Obscuribacterales</taxon>
        <taxon>Candidatus Obscuribacteraceae</taxon>
        <taxon>Candidatus Obscuribacter</taxon>
    </lineage>
</organism>
<dbReference type="GO" id="GO:0045454">
    <property type="term" value="P:cell redox homeostasis"/>
    <property type="evidence" value="ECO:0007669"/>
    <property type="project" value="TreeGrafter"/>
</dbReference>
<keyword evidence="6" id="KW-0560">Oxidoreductase</keyword>
<dbReference type="PANTHER" id="PTHR42801">
    <property type="entry name" value="THIOREDOXIN-DEPENDENT PEROXIDE REDUCTASE"/>
    <property type="match status" value="1"/>
</dbReference>
<dbReference type="GO" id="GO:0005737">
    <property type="term" value="C:cytoplasm"/>
    <property type="evidence" value="ECO:0007669"/>
    <property type="project" value="TreeGrafter"/>
</dbReference>
<dbReference type="SUPFAM" id="SSF52833">
    <property type="entry name" value="Thioredoxin-like"/>
    <property type="match status" value="1"/>
</dbReference>
<evidence type="ECO:0000256" key="3">
    <source>
        <dbReference type="ARBA" id="ARBA00013017"/>
    </source>
</evidence>
<evidence type="ECO:0000256" key="6">
    <source>
        <dbReference type="ARBA" id="ARBA00023002"/>
    </source>
</evidence>
<feature type="domain" description="Thioredoxin" evidence="14">
    <location>
        <begin position="1"/>
        <end position="144"/>
    </location>
</feature>
<evidence type="ECO:0000313" key="15">
    <source>
        <dbReference type="EMBL" id="MBN8660366.1"/>
    </source>
</evidence>
<evidence type="ECO:0000256" key="9">
    <source>
        <dbReference type="ARBA" id="ARBA00032824"/>
    </source>
</evidence>
<dbReference type="PROSITE" id="PS51352">
    <property type="entry name" value="THIOREDOXIN_2"/>
    <property type="match status" value="1"/>
</dbReference>
<comment type="similarity">
    <text evidence="10">Belongs to the peroxiredoxin family. BCP/PrxQ subfamily.</text>
</comment>
<dbReference type="InterPro" id="IPR024706">
    <property type="entry name" value="Peroxiredoxin_AhpC-typ"/>
</dbReference>
<accession>A0A8J7TLV7</accession>
<dbReference type="Pfam" id="PF00578">
    <property type="entry name" value="AhpC-TSA"/>
    <property type="match status" value="1"/>
</dbReference>
<proteinExistence type="inferred from homology"/>
<dbReference type="AlphaFoldDB" id="A0A8J7TLV7"/>
<gene>
    <name evidence="15" type="ORF">J0M35_08400</name>
</gene>
<keyword evidence="8" id="KW-0676">Redox-active center</keyword>
<comment type="function">
    <text evidence="1">Thiol-specific peroxidase that catalyzes the reduction of hydrogen peroxide and organic hydroperoxides to water and alcohols, respectively. Plays a role in cell protection against oxidative stress by detoxifying peroxides and as sensor of hydrogen peroxide-mediated signaling events.</text>
</comment>
<feature type="active site" description="Cysteine sulfenic acid (-SOH) intermediate; for peroxidase activity" evidence="13">
    <location>
        <position position="42"/>
    </location>
</feature>
<dbReference type="CDD" id="cd03017">
    <property type="entry name" value="PRX_BCP"/>
    <property type="match status" value="1"/>
</dbReference>
<dbReference type="EMBL" id="JAFLCK010000009">
    <property type="protein sequence ID" value="MBN8660366.1"/>
    <property type="molecule type" value="Genomic_DNA"/>
</dbReference>
<dbReference type="PIRSF" id="PIRSF000239">
    <property type="entry name" value="AHPC"/>
    <property type="match status" value="1"/>
</dbReference>
<dbReference type="PANTHER" id="PTHR42801:SF4">
    <property type="entry name" value="AHPC_TSA FAMILY PROTEIN"/>
    <property type="match status" value="1"/>
</dbReference>
<dbReference type="InterPro" id="IPR000866">
    <property type="entry name" value="AhpC/TSA"/>
</dbReference>
<keyword evidence="7" id="KW-1015">Disulfide bond</keyword>